<dbReference type="InParanoid" id="A0A0D0CB52"/>
<gene>
    <name evidence="1" type="ORF">PAXRUDRAFT_21611</name>
</gene>
<evidence type="ECO:0000313" key="2">
    <source>
        <dbReference type="Proteomes" id="UP000054538"/>
    </source>
</evidence>
<name>A0A0D0CB52_9AGAM</name>
<dbReference type="HOGENOM" id="CLU_189334_0_0_1"/>
<reference evidence="1 2" key="1">
    <citation type="submission" date="2014-04" db="EMBL/GenBank/DDBJ databases">
        <authorList>
            <consortium name="DOE Joint Genome Institute"/>
            <person name="Kuo A."/>
            <person name="Kohler A."/>
            <person name="Jargeat P."/>
            <person name="Nagy L.G."/>
            <person name="Floudas D."/>
            <person name="Copeland A."/>
            <person name="Barry K.W."/>
            <person name="Cichocki N."/>
            <person name="Veneault-Fourrey C."/>
            <person name="LaButti K."/>
            <person name="Lindquist E.A."/>
            <person name="Lipzen A."/>
            <person name="Lundell T."/>
            <person name="Morin E."/>
            <person name="Murat C."/>
            <person name="Sun H."/>
            <person name="Tunlid A."/>
            <person name="Henrissat B."/>
            <person name="Grigoriev I.V."/>
            <person name="Hibbett D.S."/>
            <person name="Martin F."/>
            <person name="Nordberg H.P."/>
            <person name="Cantor M.N."/>
            <person name="Hua S.X."/>
        </authorList>
    </citation>
    <scope>NUCLEOTIDE SEQUENCE [LARGE SCALE GENOMIC DNA]</scope>
    <source>
        <strain evidence="1 2">Ve08.2h10</strain>
    </source>
</reference>
<reference evidence="2" key="2">
    <citation type="submission" date="2015-01" db="EMBL/GenBank/DDBJ databases">
        <title>Evolutionary Origins and Diversification of the Mycorrhizal Mutualists.</title>
        <authorList>
            <consortium name="DOE Joint Genome Institute"/>
            <consortium name="Mycorrhizal Genomics Consortium"/>
            <person name="Kohler A."/>
            <person name="Kuo A."/>
            <person name="Nagy L.G."/>
            <person name="Floudas D."/>
            <person name="Copeland A."/>
            <person name="Barry K.W."/>
            <person name="Cichocki N."/>
            <person name="Veneault-Fourrey C."/>
            <person name="LaButti K."/>
            <person name="Lindquist E.A."/>
            <person name="Lipzen A."/>
            <person name="Lundell T."/>
            <person name="Morin E."/>
            <person name="Murat C."/>
            <person name="Riley R."/>
            <person name="Ohm R."/>
            <person name="Sun H."/>
            <person name="Tunlid A."/>
            <person name="Henrissat B."/>
            <person name="Grigoriev I.V."/>
            <person name="Hibbett D.S."/>
            <person name="Martin F."/>
        </authorList>
    </citation>
    <scope>NUCLEOTIDE SEQUENCE [LARGE SCALE GENOMIC DNA]</scope>
    <source>
        <strain evidence="2">Ve08.2h10</strain>
    </source>
</reference>
<proteinExistence type="predicted"/>
<dbReference type="Proteomes" id="UP000054538">
    <property type="component" value="Unassembled WGS sequence"/>
</dbReference>
<dbReference type="EMBL" id="KN830468">
    <property type="protein sequence ID" value="KIK72763.1"/>
    <property type="molecule type" value="Genomic_DNA"/>
</dbReference>
<accession>A0A0D0CB52</accession>
<protein>
    <submittedName>
        <fullName evidence="1">Uncharacterized protein</fullName>
    </submittedName>
</protein>
<organism evidence="1 2">
    <name type="scientific">Paxillus rubicundulus Ve08.2h10</name>
    <dbReference type="NCBI Taxonomy" id="930991"/>
    <lineage>
        <taxon>Eukaryota</taxon>
        <taxon>Fungi</taxon>
        <taxon>Dikarya</taxon>
        <taxon>Basidiomycota</taxon>
        <taxon>Agaricomycotina</taxon>
        <taxon>Agaricomycetes</taxon>
        <taxon>Agaricomycetidae</taxon>
        <taxon>Boletales</taxon>
        <taxon>Paxilineae</taxon>
        <taxon>Paxillaceae</taxon>
        <taxon>Paxillus</taxon>
    </lineage>
</organism>
<dbReference type="AlphaFoldDB" id="A0A0D0CB52"/>
<keyword evidence="2" id="KW-1185">Reference proteome</keyword>
<evidence type="ECO:0000313" key="1">
    <source>
        <dbReference type="EMBL" id="KIK72763.1"/>
    </source>
</evidence>
<sequence length="89" mass="9842">MDSEQALQLRVDLPGGGAEARTPMFRESGVTNSKVAGKRRYKLRGHGKVEIQTPTFQKSGVAMGVMHLQMYAIGQHTLIKIWEDTSAEI</sequence>